<name>A0A919EI58_STRFL</name>
<evidence type="ECO:0000313" key="3">
    <source>
        <dbReference type="EMBL" id="GHF81539.1"/>
    </source>
</evidence>
<dbReference type="PANTHER" id="PTHR30466:SF1">
    <property type="entry name" value="FMN REDUCTASE (NADH) RUTF"/>
    <property type="match status" value="1"/>
</dbReference>
<organism evidence="3 4">
    <name type="scientific">Streptomyces filamentosus</name>
    <name type="common">Streptomyces roseosporus</name>
    <dbReference type="NCBI Taxonomy" id="67294"/>
    <lineage>
        <taxon>Bacteria</taxon>
        <taxon>Bacillati</taxon>
        <taxon>Actinomycetota</taxon>
        <taxon>Actinomycetes</taxon>
        <taxon>Kitasatosporales</taxon>
        <taxon>Streptomycetaceae</taxon>
        <taxon>Streptomyces</taxon>
    </lineage>
</organism>
<evidence type="ECO:0000313" key="4">
    <source>
        <dbReference type="Proteomes" id="UP000632849"/>
    </source>
</evidence>
<keyword evidence="1" id="KW-0560">Oxidoreductase</keyword>
<dbReference type="Proteomes" id="UP000632849">
    <property type="component" value="Unassembled WGS sequence"/>
</dbReference>
<reference evidence="3" key="1">
    <citation type="journal article" date="2014" name="Int. J. Syst. Evol. Microbiol.">
        <title>Complete genome sequence of Corynebacterium casei LMG S-19264T (=DSM 44701T), isolated from a smear-ripened cheese.</title>
        <authorList>
            <consortium name="US DOE Joint Genome Institute (JGI-PGF)"/>
            <person name="Walter F."/>
            <person name="Albersmeier A."/>
            <person name="Kalinowski J."/>
            <person name="Ruckert C."/>
        </authorList>
    </citation>
    <scope>NUCLEOTIDE SEQUENCE</scope>
    <source>
        <strain evidence="3">JCM 4122</strain>
    </source>
</reference>
<evidence type="ECO:0000259" key="2">
    <source>
        <dbReference type="SMART" id="SM00903"/>
    </source>
</evidence>
<dbReference type="GO" id="GO:0042602">
    <property type="term" value="F:riboflavin reductase (NADPH) activity"/>
    <property type="evidence" value="ECO:0007669"/>
    <property type="project" value="TreeGrafter"/>
</dbReference>
<feature type="domain" description="Flavin reductase like" evidence="2">
    <location>
        <begin position="1"/>
        <end position="139"/>
    </location>
</feature>
<dbReference type="EMBL" id="BNBE01000001">
    <property type="protein sequence ID" value="GHF81539.1"/>
    <property type="molecule type" value="Genomic_DNA"/>
</dbReference>
<accession>A0A919EI58</accession>
<dbReference type="InterPro" id="IPR002563">
    <property type="entry name" value="Flavin_Rdtase-like_dom"/>
</dbReference>
<dbReference type="SMART" id="SM00903">
    <property type="entry name" value="Flavin_Reduct"/>
    <property type="match status" value="1"/>
</dbReference>
<proteinExistence type="predicted"/>
<keyword evidence="4" id="KW-1185">Reference proteome</keyword>
<dbReference type="PANTHER" id="PTHR30466">
    <property type="entry name" value="FLAVIN REDUCTASE"/>
    <property type="match status" value="1"/>
</dbReference>
<dbReference type="Pfam" id="PF01613">
    <property type="entry name" value="Flavin_Reduct"/>
    <property type="match status" value="1"/>
</dbReference>
<comment type="caution">
    <text evidence="3">The sequence shown here is derived from an EMBL/GenBank/DDBJ whole genome shotgun (WGS) entry which is preliminary data.</text>
</comment>
<evidence type="ECO:0000256" key="1">
    <source>
        <dbReference type="ARBA" id="ARBA00023002"/>
    </source>
</evidence>
<dbReference type="GO" id="GO:0010181">
    <property type="term" value="F:FMN binding"/>
    <property type="evidence" value="ECO:0007669"/>
    <property type="project" value="InterPro"/>
</dbReference>
<sequence length="149" mass="15305">MITAAAADGPKGFTCTAVTAVSKTPPLLLVCADGGSHTLPAILDSKGFAVNFLAAGRGALADRFASSDALKFAGTAWTPSAHACGAPVLGPEDTVAVAECRLRSADRVGDHWILVGSIEHGGDVPDSAPLTYYRRTYDSPSAHRLVTTP</sequence>
<dbReference type="InterPro" id="IPR012349">
    <property type="entry name" value="Split_barrel_FMN-bd"/>
</dbReference>
<dbReference type="SUPFAM" id="SSF50475">
    <property type="entry name" value="FMN-binding split barrel"/>
    <property type="match status" value="1"/>
</dbReference>
<gene>
    <name evidence="3" type="ORF">GCM10017667_06600</name>
</gene>
<dbReference type="Gene3D" id="2.30.110.10">
    <property type="entry name" value="Electron Transport, Fmn-binding Protein, Chain A"/>
    <property type="match status" value="1"/>
</dbReference>
<reference evidence="3" key="2">
    <citation type="submission" date="2020-09" db="EMBL/GenBank/DDBJ databases">
        <authorList>
            <person name="Sun Q."/>
            <person name="Ohkuma M."/>
        </authorList>
    </citation>
    <scope>NUCLEOTIDE SEQUENCE</scope>
    <source>
        <strain evidence="3">JCM 4122</strain>
    </source>
</reference>
<dbReference type="AlphaFoldDB" id="A0A919EI58"/>
<dbReference type="InterPro" id="IPR050268">
    <property type="entry name" value="NADH-dep_flavin_reductase"/>
</dbReference>
<protein>
    <submittedName>
        <fullName evidence="3">Flavin oxidoreductase</fullName>
    </submittedName>
</protein>